<dbReference type="InterPro" id="IPR050278">
    <property type="entry name" value="Serine_Prot_S9B/DPPIV"/>
</dbReference>
<organism evidence="6 7">
    <name type="scientific">Rousettus aegyptiacus</name>
    <name type="common">Egyptian fruit bat</name>
    <name type="synonym">Pteropus aegyptiacus</name>
    <dbReference type="NCBI Taxonomy" id="9407"/>
    <lineage>
        <taxon>Eukaryota</taxon>
        <taxon>Metazoa</taxon>
        <taxon>Chordata</taxon>
        <taxon>Craniata</taxon>
        <taxon>Vertebrata</taxon>
        <taxon>Euteleostomi</taxon>
        <taxon>Mammalia</taxon>
        <taxon>Eutheria</taxon>
        <taxon>Laurasiatheria</taxon>
        <taxon>Chiroptera</taxon>
        <taxon>Yinpterochiroptera</taxon>
        <taxon>Pteropodoidea</taxon>
        <taxon>Pteropodidae</taxon>
        <taxon>Rousettinae</taxon>
        <taxon>Rousettus</taxon>
    </lineage>
</organism>
<dbReference type="AlphaFoldDB" id="A0A7J8JCK5"/>
<dbReference type="Pfam" id="PF18811">
    <property type="entry name" value="DPPIV_rep"/>
    <property type="match status" value="1"/>
</dbReference>
<dbReference type="Pfam" id="PF00930">
    <property type="entry name" value="DPPIV_N"/>
    <property type="match status" value="1"/>
</dbReference>
<accession>A0A7J8JCK5</accession>
<evidence type="ECO:0000313" key="6">
    <source>
        <dbReference type="EMBL" id="KAF6494613.1"/>
    </source>
</evidence>
<reference evidence="6 7" key="1">
    <citation type="journal article" date="2020" name="Nature">
        <title>Six reference-quality genomes reveal evolution of bat adaptations.</title>
        <authorList>
            <person name="Jebb D."/>
            <person name="Huang Z."/>
            <person name="Pippel M."/>
            <person name="Hughes G.M."/>
            <person name="Lavrichenko K."/>
            <person name="Devanna P."/>
            <person name="Winkler S."/>
            <person name="Jermiin L.S."/>
            <person name="Skirmuntt E.C."/>
            <person name="Katzourakis A."/>
            <person name="Burkitt-Gray L."/>
            <person name="Ray D.A."/>
            <person name="Sullivan K.A.M."/>
            <person name="Roscito J.G."/>
            <person name="Kirilenko B.M."/>
            <person name="Davalos L.M."/>
            <person name="Corthals A.P."/>
            <person name="Power M.L."/>
            <person name="Jones G."/>
            <person name="Ransome R.D."/>
            <person name="Dechmann D.K.N."/>
            <person name="Locatelli A.G."/>
            <person name="Puechmaille S.J."/>
            <person name="Fedrigo O."/>
            <person name="Jarvis E.D."/>
            <person name="Hiller M."/>
            <person name="Vernes S.C."/>
            <person name="Myers E.W."/>
            <person name="Teeling E.C."/>
        </authorList>
    </citation>
    <scope>NUCLEOTIDE SEQUENCE [LARGE SCALE GENOMIC DNA]</scope>
    <source>
        <strain evidence="6">MRouAeg1</strain>
        <tissue evidence="6">Muscle</tissue>
    </source>
</reference>
<dbReference type="EC" id="3.4.14.5" evidence="1"/>
<evidence type="ECO:0000259" key="5">
    <source>
        <dbReference type="Pfam" id="PF18811"/>
    </source>
</evidence>
<dbReference type="GO" id="GO:0004177">
    <property type="term" value="F:aminopeptidase activity"/>
    <property type="evidence" value="ECO:0007669"/>
    <property type="project" value="UniProtKB-KW"/>
</dbReference>
<dbReference type="InterPro" id="IPR002469">
    <property type="entry name" value="Peptidase_S9B_N"/>
</dbReference>
<dbReference type="GO" id="GO:0006508">
    <property type="term" value="P:proteolysis"/>
    <property type="evidence" value="ECO:0007669"/>
    <property type="project" value="InterPro"/>
</dbReference>
<evidence type="ECO:0000256" key="2">
    <source>
        <dbReference type="ARBA" id="ARBA00022438"/>
    </source>
</evidence>
<evidence type="ECO:0000259" key="4">
    <source>
        <dbReference type="Pfam" id="PF00930"/>
    </source>
</evidence>
<dbReference type="GO" id="GO:0005886">
    <property type="term" value="C:plasma membrane"/>
    <property type="evidence" value="ECO:0007669"/>
    <property type="project" value="TreeGrafter"/>
</dbReference>
<dbReference type="PANTHER" id="PTHR11731">
    <property type="entry name" value="PROTEASE FAMILY S9B,C DIPEPTIDYL-PEPTIDASE IV-RELATED"/>
    <property type="match status" value="1"/>
</dbReference>
<name>A0A7J8JCK5_ROUAE</name>
<protein>
    <recommendedName>
        <fullName evidence="1">dipeptidyl-peptidase IV</fullName>
        <ecNumber evidence="1">3.4.14.5</ecNumber>
    </recommendedName>
</protein>
<keyword evidence="7" id="KW-1185">Reference proteome</keyword>
<keyword evidence="2" id="KW-0031">Aminopeptidase</keyword>
<dbReference type="PANTHER" id="PTHR11731:SF128">
    <property type="entry name" value="DIPEPTIDYL PEPTIDASE 4"/>
    <property type="match status" value="1"/>
</dbReference>
<evidence type="ECO:0000313" key="7">
    <source>
        <dbReference type="Proteomes" id="UP000593571"/>
    </source>
</evidence>
<dbReference type="Proteomes" id="UP000593571">
    <property type="component" value="Unassembled WGS sequence"/>
</dbReference>
<dbReference type="InterPro" id="IPR040522">
    <property type="entry name" value="DPPIV_rep"/>
</dbReference>
<proteinExistence type="predicted"/>
<dbReference type="SUPFAM" id="SSF82171">
    <property type="entry name" value="DPP6 N-terminal domain-like"/>
    <property type="match status" value="1"/>
</dbReference>
<feature type="domain" description="Dipeptidyl peptidase 4 low complexity region" evidence="5">
    <location>
        <begin position="38"/>
        <end position="58"/>
    </location>
</feature>
<evidence type="ECO:0000256" key="3">
    <source>
        <dbReference type="ARBA" id="ARBA00022825"/>
    </source>
</evidence>
<evidence type="ECO:0000256" key="1">
    <source>
        <dbReference type="ARBA" id="ARBA00012062"/>
    </source>
</evidence>
<comment type="caution">
    <text evidence="6">The sequence shown here is derived from an EMBL/GenBank/DDBJ whole genome shotgun (WGS) entry which is preliminary data.</text>
</comment>
<dbReference type="Gene3D" id="2.140.10.30">
    <property type="entry name" value="Dipeptidylpeptidase IV, N-terminal domain"/>
    <property type="match status" value="1"/>
</dbReference>
<dbReference type="GO" id="GO:0008236">
    <property type="term" value="F:serine-type peptidase activity"/>
    <property type="evidence" value="ECO:0007669"/>
    <property type="project" value="UniProtKB-KW"/>
</dbReference>
<feature type="domain" description="Dipeptidylpeptidase IV N-terminal" evidence="4">
    <location>
        <begin position="108"/>
        <end position="165"/>
    </location>
</feature>
<dbReference type="GO" id="GO:0008239">
    <property type="term" value="F:dipeptidyl-peptidase activity"/>
    <property type="evidence" value="ECO:0007669"/>
    <property type="project" value="UniProtKB-EC"/>
</dbReference>
<gene>
    <name evidence="6" type="ORF">HJG63_004095</name>
</gene>
<keyword evidence="2" id="KW-0378">Hydrolase</keyword>
<keyword evidence="3" id="KW-0720">Serine protease</keyword>
<dbReference type="EMBL" id="JACASE010000002">
    <property type="protein sequence ID" value="KAF6494613.1"/>
    <property type="molecule type" value="Genomic_DNA"/>
</dbReference>
<sequence>MTALWKVLLGLLGTAVLVTIITVPVVLLNKGTDDATADSRRTYTLTDYLKNTLRTKVYTLRWISDHEYLYKQENNILLFNAEYGNSSTFLENSTFDKFGHSINDYSVSPDRQFILLEYNYVKKWRYSYTASYDIYDLSKRQLITEERIPNNTQLITWSPEGHKLVSICLEQ</sequence>
<keyword evidence="2" id="KW-0645">Protease</keyword>